<dbReference type="Gene3D" id="4.10.320.10">
    <property type="entry name" value="E3-binding domain"/>
    <property type="match status" value="1"/>
</dbReference>
<dbReference type="SUPFAM" id="SSF47005">
    <property type="entry name" value="Peripheral subunit-binding domain of 2-oxo acid dehydrogenase complex"/>
    <property type="match status" value="1"/>
</dbReference>
<dbReference type="Proteomes" id="UP000019063">
    <property type="component" value="Unassembled WGS sequence"/>
</dbReference>
<dbReference type="eggNOG" id="COG0508">
    <property type="taxonomic scope" value="Bacteria"/>
</dbReference>
<feature type="region of interest" description="Disordered" evidence="2">
    <location>
        <begin position="1"/>
        <end position="25"/>
    </location>
</feature>
<evidence type="ECO:0000313" key="4">
    <source>
        <dbReference type="EMBL" id="ETW13999.1"/>
    </source>
</evidence>
<evidence type="ECO:0000313" key="5">
    <source>
        <dbReference type="Proteomes" id="UP000019063"/>
    </source>
</evidence>
<keyword evidence="4" id="KW-0808">Transferase</keyword>
<accession>W4HMR4</accession>
<dbReference type="RefSeq" id="WP_043842221.1">
    <property type="nucleotide sequence ID" value="NZ_AQQW01000002.1"/>
</dbReference>
<proteinExistence type="inferred from homology"/>
<feature type="domain" description="Peripheral subunit-binding (PSBD)" evidence="3">
    <location>
        <begin position="21"/>
        <end position="58"/>
    </location>
</feature>
<protein>
    <submittedName>
        <fullName evidence="4">Dihydrolipoamide acetyltransferase</fullName>
    </submittedName>
</protein>
<comment type="similarity">
    <text evidence="1">Belongs to the 2-oxoacid dehydrogenase family.</text>
</comment>
<dbReference type="InterPro" id="IPR036625">
    <property type="entry name" value="E3-bd_dom_sf"/>
</dbReference>
<feature type="compositionally biased region" description="Basic and acidic residues" evidence="2">
    <location>
        <begin position="1"/>
        <end position="20"/>
    </location>
</feature>
<dbReference type="GO" id="GO:0016746">
    <property type="term" value="F:acyltransferase activity"/>
    <property type="evidence" value="ECO:0007669"/>
    <property type="project" value="InterPro"/>
</dbReference>
<organism evidence="4 5">
    <name type="scientific">Roseivivax marinus</name>
    <dbReference type="NCBI Taxonomy" id="1379903"/>
    <lineage>
        <taxon>Bacteria</taxon>
        <taxon>Pseudomonadati</taxon>
        <taxon>Pseudomonadota</taxon>
        <taxon>Alphaproteobacteria</taxon>
        <taxon>Rhodobacterales</taxon>
        <taxon>Roseobacteraceae</taxon>
        <taxon>Roseivivax</taxon>
    </lineage>
</organism>
<keyword evidence="5" id="KW-1185">Reference proteome</keyword>
<dbReference type="STRING" id="1379903.ATO8_03876"/>
<dbReference type="PROSITE" id="PS51826">
    <property type="entry name" value="PSBD"/>
    <property type="match status" value="1"/>
</dbReference>
<dbReference type="Pfam" id="PF02817">
    <property type="entry name" value="E3_binding"/>
    <property type="match status" value="1"/>
</dbReference>
<comment type="caution">
    <text evidence="4">The sequence shown here is derived from an EMBL/GenBank/DDBJ whole genome shotgun (WGS) entry which is preliminary data.</text>
</comment>
<dbReference type="InterPro" id="IPR004167">
    <property type="entry name" value="PSBD"/>
</dbReference>
<feature type="region of interest" description="Disordered" evidence="2">
    <location>
        <begin position="102"/>
        <end position="154"/>
    </location>
</feature>
<evidence type="ECO:0000259" key="3">
    <source>
        <dbReference type="PROSITE" id="PS51826"/>
    </source>
</evidence>
<reference evidence="4 5" key="1">
    <citation type="journal article" date="2014" name="Antonie Van Leeuwenhoek">
        <title>Roseivivax atlanticus sp. nov., isolated from surface seawater of the Atlantic Ocean.</title>
        <authorList>
            <person name="Li G."/>
            <person name="Lai Q."/>
            <person name="Liu X."/>
            <person name="Sun F."/>
            <person name="Shao Z."/>
        </authorList>
    </citation>
    <scope>NUCLEOTIDE SEQUENCE [LARGE SCALE GENOMIC DNA]</scope>
    <source>
        <strain evidence="4 5">22II-s10s</strain>
    </source>
</reference>
<name>W4HMR4_9RHOB</name>
<dbReference type="EMBL" id="AQQW01000002">
    <property type="protein sequence ID" value="ETW13999.1"/>
    <property type="molecule type" value="Genomic_DNA"/>
</dbReference>
<gene>
    <name evidence="4" type="ORF">ATO8_03876</name>
</gene>
<evidence type="ECO:0000256" key="1">
    <source>
        <dbReference type="ARBA" id="ARBA00007317"/>
    </source>
</evidence>
<sequence length="324" mass="32668">MEDNLHDWRSDRDVGARDRIPASPLARRLARERGIDLSDLTGSGPGGRIVEADVPGGEDTVAHAALGGMNAVSATRGSAARTGGSGSQREAAARGIAAPLAADGAASEAGQRVTKPDSAARTGGNRKIRPDQAAQAAAGAVQSRQGSDGGIATARWQPAPAEGTAILRRSVPAARLECLRGLLEDAFGPLGPGVFVARAVSRAERLPVGYAISDGPVAAAGDGADLVTLRDATPGGATPEIVIRDVSFLGLASADLLLSAGASLQLVTGAIRDDGAEPTLDLVATARVADWPLARTADLLDTVAEALARPATLLAGLPETVADT</sequence>
<feature type="compositionally biased region" description="Low complexity" evidence="2">
    <location>
        <begin position="132"/>
        <end position="142"/>
    </location>
</feature>
<dbReference type="AlphaFoldDB" id="W4HMR4"/>
<evidence type="ECO:0000256" key="2">
    <source>
        <dbReference type="SAM" id="MobiDB-lite"/>
    </source>
</evidence>